<feature type="domain" description="4'-phosphopantetheinyl transferase" evidence="3">
    <location>
        <begin position="139"/>
        <end position="243"/>
    </location>
</feature>
<dbReference type="GO" id="GO:0019878">
    <property type="term" value="P:lysine biosynthetic process via aminoadipic acid"/>
    <property type="evidence" value="ECO:0007669"/>
    <property type="project" value="TreeGrafter"/>
</dbReference>
<proteinExistence type="inferred from homology"/>
<evidence type="ECO:0000313" key="6">
    <source>
        <dbReference type="Proteomes" id="UP000316882"/>
    </source>
</evidence>
<reference evidence="5 6" key="1">
    <citation type="submission" date="2019-06" db="EMBL/GenBank/DDBJ databases">
        <title>Whole genome shotgun sequence of Brevibacillus parabrevis NBRC 12334.</title>
        <authorList>
            <person name="Hosoyama A."/>
            <person name="Uohara A."/>
            <person name="Ohji S."/>
            <person name="Ichikawa N."/>
        </authorList>
    </citation>
    <scope>NUCLEOTIDE SEQUENCE [LARGE SCALE GENOMIC DNA]</scope>
    <source>
        <strain evidence="5 6">NBRC 12334</strain>
    </source>
</reference>
<evidence type="ECO:0000256" key="2">
    <source>
        <dbReference type="ARBA" id="ARBA00022679"/>
    </source>
</evidence>
<dbReference type="Pfam" id="PF01648">
    <property type="entry name" value="ACPS"/>
    <property type="match status" value="1"/>
</dbReference>
<dbReference type="STRING" id="54914.AV540_10140"/>
<comment type="caution">
    <text evidence="5">The sequence shown here is derived from an EMBL/GenBank/DDBJ whole genome shotgun (WGS) entry which is preliminary data.</text>
</comment>
<protein>
    <submittedName>
        <fullName evidence="5">Uncharacterized protein</fullName>
    </submittedName>
</protein>
<gene>
    <name evidence="5" type="ORF">BPA01_46940</name>
</gene>
<sequence length="259" mass="29357">MRSTADNARPKVIVAEWQMDRHADRTALQLAEAELHIWLAHVPAFRGKEHALREALTQEEVERMERFYFAADRERFAVAHALVRSLCGRYEDMPVERVQIAADHRGKPELRTERRAGKLAFNLSHSGELVAAVFARGRSVGIDVEWIRDIPEWPQLAQQFHPVEQKLLHAAAAGKQQQMFFDCWARKEAFVKATGEGLSRPLDSFWIAEDGEQGIFRVNGEGAARNTWTILDFSAAAGYSAAIAFDQGEQQIHPVFLRV</sequence>
<organism evidence="5 6">
    <name type="scientific">Brevibacillus parabrevis</name>
    <dbReference type="NCBI Taxonomy" id="54914"/>
    <lineage>
        <taxon>Bacteria</taxon>
        <taxon>Bacillati</taxon>
        <taxon>Bacillota</taxon>
        <taxon>Bacilli</taxon>
        <taxon>Bacillales</taxon>
        <taxon>Paenibacillaceae</taxon>
        <taxon>Brevibacillus</taxon>
    </lineage>
</organism>
<dbReference type="RefSeq" id="WP_122963805.1">
    <property type="nucleotide sequence ID" value="NZ_BJMH01000033.1"/>
</dbReference>
<evidence type="ECO:0000313" key="5">
    <source>
        <dbReference type="EMBL" id="GEB35114.1"/>
    </source>
</evidence>
<dbReference type="Gene3D" id="3.90.470.20">
    <property type="entry name" value="4'-phosphopantetheinyl transferase domain"/>
    <property type="match status" value="2"/>
</dbReference>
<dbReference type="Pfam" id="PF22624">
    <property type="entry name" value="AASDHPPT_N"/>
    <property type="match status" value="1"/>
</dbReference>
<dbReference type="PANTHER" id="PTHR12215">
    <property type="entry name" value="PHOSPHOPANTETHEINE TRANSFERASE"/>
    <property type="match status" value="1"/>
</dbReference>
<dbReference type="Proteomes" id="UP000316882">
    <property type="component" value="Unassembled WGS sequence"/>
</dbReference>
<keyword evidence="6" id="KW-1185">Reference proteome</keyword>
<name>A0A4Y3PP33_BREPA</name>
<dbReference type="GeneID" id="87611888"/>
<evidence type="ECO:0000259" key="3">
    <source>
        <dbReference type="Pfam" id="PF01648"/>
    </source>
</evidence>
<dbReference type="PANTHER" id="PTHR12215:SF10">
    <property type="entry name" value="L-AMINOADIPATE-SEMIALDEHYDE DEHYDROGENASE-PHOSPHOPANTETHEINYL TRANSFERASE"/>
    <property type="match status" value="1"/>
</dbReference>
<evidence type="ECO:0000259" key="4">
    <source>
        <dbReference type="Pfam" id="PF22624"/>
    </source>
</evidence>
<dbReference type="AlphaFoldDB" id="A0A4Y3PP33"/>
<dbReference type="InterPro" id="IPR008278">
    <property type="entry name" value="4-PPantetheinyl_Trfase_dom"/>
</dbReference>
<dbReference type="GO" id="GO:0008897">
    <property type="term" value="F:holo-[acyl-carrier-protein] synthase activity"/>
    <property type="evidence" value="ECO:0007669"/>
    <property type="project" value="InterPro"/>
</dbReference>
<dbReference type="GO" id="GO:0005829">
    <property type="term" value="C:cytosol"/>
    <property type="evidence" value="ECO:0007669"/>
    <property type="project" value="TreeGrafter"/>
</dbReference>
<comment type="similarity">
    <text evidence="1">Belongs to the P-Pant transferase superfamily. Gsp/Sfp/HetI/AcpT family.</text>
</comment>
<dbReference type="SUPFAM" id="SSF56214">
    <property type="entry name" value="4'-phosphopantetheinyl transferase"/>
    <property type="match status" value="2"/>
</dbReference>
<dbReference type="InterPro" id="IPR050559">
    <property type="entry name" value="P-Pant_transferase_sf"/>
</dbReference>
<dbReference type="InterPro" id="IPR055066">
    <property type="entry name" value="AASDHPPT_N"/>
</dbReference>
<accession>A0A4Y3PP33</accession>
<dbReference type="InterPro" id="IPR037143">
    <property type="entry name" value="4-PPantetheinyl_Trfase_dom_sf"/>
</dbReference>
<evidence type="ECO:0000256" key="1">
    <source>
        <dbReference type="ARBA" id="ARBA00010990"/>
    </source>
</evidence>
<keyword evidence="2" id="KW-0808">Transferase</keyword>
<feature type="domain" description="4'-phosphopantetheinyl transferase N-terminal" evidence="4">
    <location>
        <begin position="53"/>
        <end position="131"/>
    </location>
</feature>
<dbReference type="EMBL" id="BJMH01000033">
    <property type="protein sequence ID" value="GEB35114.1"/>
    <property type="molecule type" value="Genomic_DNA"/>
</dbReference>
<dbReference type="GO" id="GO:0000287">
    <property type="term" value="F:magnesium ion binding"/>
    <property type="evidence" value="ECO:0007669"/>
    <property type="project" value="InterPro"/>
</dbReference>